<dbReference type="Gene3D" id="3.40.1190.10">
    <property type="entry name" value="Mur-like, catalytic domain"/>
    <property type="match status" value="1"/>
</dbReference>
<sequence>MLIIASEVASVAHGTLVGLDCEASGIAFDSRTLRRGQAFVALGGDADGHDYLSSAAAAGAPFAIVRRGKSIDALTCIEVDDCDAALTALGRHCRERLTATLDGRVIGITGSVGKTSTKDLVLAVLRSQFMNAHGPEKSLNNDIGVPVTIINSPEACDALVLEMGMRGFGEIARLCEVGRPQIGVITEVGDAHGERVGGVAGVIRAKAELLQALPESGIAIVNSDSVNAMKTVHNISAHVVTFGSSETASVRFEIVSVDERGCCTVRFTAENQSAVGVVPLPGTHMASNAAAAVSVGISCGIGIGRCVEALANVQSAPQRMQWMTGPRGLRILDDSYNANPVSVAAALRTIAETPAARRCAVLGVMAEVTDSAAAHQEIAALCRQLGIELLSLETDLYGTSAMTVTQIVATLSELDSNNVVVVKGSRMAATERVVHALIG</sequence>
<evidence type="ECO:0000259" key="11">
    <source>
        <dbReference type="Pfam" id="PF02875"/>
    </source>
</evidence>
<proteinExistence type="inferred from homology"/>
<evidence type="ECO:0000259" key="12">
    <source>
        <dbReference type="Pfam" id="PF08245"/>
    </source>
</evidence>
<keyword evidence="5" id="KW-0067">ATP-binding</keyword>
<feature type="domain" description="Mur ligase central" evidence="12">
    <location>
        <begin position="108"/>
        <end position="295"/>
    </location>
</feature>
<dbReference type="GO" id="GO:0047480">
    <property type="term" value="F:UDP-N-acetylmuramoyl-tripeptide-D-alanyl-D-alanine ligase activity"/>
    <property type="evidence" value="ECO:0007669"/>
    <property type="project" value="InterPro"/>
</dbReference>
<dbReference type="Gene3D" id="3.90.190.20">
    <property type="entry name" value="Mur ligase, C-terminal domain"/>
    <property type="match status" value="1"/>
</dbReference>
<feature type="domain" description="Mur ligase C-terminal" evidence="11">
    <location>
        <begin position="319"/>
        <end position="430"/>
    </location>
</feature>
<keyword evidence="9" id="KW-0961">Cell wall biogenesis/degradation</keyword>
<evidence type="ECO:0000256" key="6">
    <source>
        <dbReference type="ARBA" id="ARBA00022960"/>
    </source>
</evidence>
<evidence type="ECO:0000256" key="3">
    <source>
        <dbReference type="ARBA" id="ARBA00022618"/>
    </source>
</evidence>
<evidence type="ECO:0000256" key="4">
    <source>
        <dbReference type="ARBA" id="ARBA00022741"/>
    </source>
</evidence>
<dbReference type="SUPFAM" id="SSF53244">
    <property type="entry name" value="MurD-like peptide ligases, peptide-binding domain"/>
    <property type="match status" value="1"/>
</dbReference>
<dbReference type="InterPro" id="IPR051046">
    <property type="entry name" value="MurCDEF_CellWall_CoF430Synth"/>
</dbReference>
<dbReference type="GO" id="GO:0071555">
    <property type="term" value="P:cell wall organization"/>
    <property type="evidence" value="ECO:0007669"/>
    <property type="project" value="UniProtKB-KW"/>
</dbReference>
<reference evidence="13" key="1">
    <citation type="submission" date="2020-05" db="EMBL/GenBank/DDBJ databases">
        <authorList>
            <person name="Chiriac C."/>
            <person name="Salcher M."/>
            <person name="Ghai R."/>
            <person name="Kavagutti S V."/>
        </authorList>
    </citation>
    <scope>NUCLEOTIDE SEQUENCE</scope>
</reference>
<dbReference type="PANTHER" id="PTHR43024">
    <property type="entry name" value="UDP-N-ACETYLMURAMOYL-TRIPEPTIDE--D-ALANYL-D-ALANINE LIGASE"/>
    <property type="match status" value="1"/>
</dbReference>
<dbReference type="InterPro" id="IPR036565">
    <property type="entry name" value="Mur-like_cat_sf"/>
</dbReference>
<keyword evidence="4" id="KW-0547">Nucleotide-binding</keyword>
<dbReference type="PANTHER" id="PTHR43024:SF1">
    <property type="entry name" value="UDP-N-ACETYLMURAMOYL-TRIPEPTIDE--D-ALANYL-D-ALANINE LIGASE"/>
    <property type="match status" value="1"/>
</dbReference>
<dbReference type="SUPFAM" id="SSF53623">
    <property type="entry name" value="MurD-like peptide ligases, catalytic domain"/>
    <property type="match status" value="1"/>
</dbReference>
<dbReference type="HAMAP" id="MF_02019">
    <property type="entry name" value="MurF"/>
    <property type="match status" value="1"/>
</dbReference>
<evidence type="ECO:0000256" key="2">
    <source>
        <dbReference type="ARBA" id="ARBA00022598"/>
    </source>
</evidence>
<evidence type="ECO:0000256" key="10">
    <source>
        <dbReference type="ARBA" id="ARBA00031461"/>
    </source>
</evidence>
<dbReference type="GO" id="GO:0009252">
    <property type="term" value="P:peptidoglycan biosynthetic process"/>
    <property type="evidence" value="ECO:0007669"/>
    <property type="project" value="UniProtKB-KW"/>
</dbReference>
<dbReference type="InterPro" id="IPR035911">
    <property type="entry name" value="MurE/MurF_N"/>
</dbReference>
<keyword evidence="3" id="KW-0132">Cell division</keyword>
<protein>
    <recommendedName>
        <fullName evidence="10">UDP-MurNAc-pentapeptide synthetase</fullName>
    </recommendedName>
</protein>
<name>A0A6J6MZ70_9ZZZZ</name>
<dbReference type="Pfam" id="PF08245">
    <property type="entry name" value="Mur_ligase_M"/>
    <property type="match status" value="1"/>
</dbReference>
<dbReference type="Pfam" id="PF02875">
    <property type="entry name" value="Mur_ligase_C"/>
    <property type="match status" value="1"/>
</dbReference>
<evidence type="ECO:0000313" key="13">
    <source>
        <dbReference type="EMBL" id="CAB4679620.1"/>
    </source>
</evidence>
<dbReference type="EMBL" id="CAEZXA010000099">
    <property type="protein sequence ID" value="CAB4679620.1"/>
    <property type="molecule type" value="Genomic_DNA"/>
</dbReference>
<keyword evidence="7" id="KW-0573">Peptidoglycan synthesis</keyword>
<gene>
    <name evidence="13" type="ORF">UFOPK2334_01079</name>
</gene>
<accession>A0A6J6MZ70</accession>
<dbReference type="InterPro" id="IPR005863">
    <property type="entry name" value="UDP-N-AcMur_synth"/>
</dbReference>
<evidence type="ECO:0000256" key="8">
    <source>
        <dbReference type="ARBA" id="ARBA00023306"/>
    </source>
</evidence>
<dbReference type="GO" id="GO:0008360">
    <property type="term" value="P:regulation of cell shape"/>
    <property type="evidence" value="ECO:0007669"/>
    <property type="project" value="UniProtKB-KW"/>
</dbReference>
<dbReference type="InterPro" id="IPR013221">
    <property type="entry name" value="Mur_ligase_cen"/>
</dbReference>
<keyword evidence="6" id="KW-0133">Cell shape</keyword>
<keyword evidence="2" id="KW-0436">Ligase</keyword>
<keyword evidence="1" id="KW-0963">Cytoplasm</keyword>
<dbReference type="AlphaFoldDB" id="A0A6J6MZ70"/>
<dbReference type="SUPFAM" id="SSF63418">
    <property type="entry name" value="MurE/MurF N-terminal domain"/>
    <property type="match status" value="1"/>
</dbReference>
<evidence type="ECO:0000256" key="5">
    <source>
        <dbReference type="ARBA" id="ARBA00022840"/>
    </source>
</evidence>
<evidence type="ECO:0000256" key="7">
    <source>
        <dbReference type="ARBA" id="ARBA00022984"/>
    </source>
</evidence>
<dbReference type="GO" id="GO:0051301">
    <property type="term" value="P:cell division"/>
    <property type="evidence" value="ECO:0007669"/>
    <property type="project" value="UniProtKB-KW"/>
</dbReference>
<evidence type="ECO:0000256" key="9">
    <source>
        <dbReference type="ARBA" id="ARBA00023316"/>
    </source>
</evidence>
<dbReference type="Gene3D" id="3.40.1390.10">
    <property type="entry name" value="MurE/MurF, N-terminal domain"/>
    <property type="match status" value="1"/>
</dbReference>
<organism evidence="13">
    <name type="scientific">freshwater metagenome</name>
    <dbReference type="NCBI Taxonomy" id="449393"/>
    <lineage>
        <taxon>unclassified sequences</taxon>
        <taxon>metagenomes</taxon>
        <taxon>ecological metagenomes</taxon>
    </lineage>
</organism>
<evidence type="ECO:0000256" key="1">
    <source>
        <dbReference type="ARBA" id="ARBA00022490"/>
    </source>
</evidence>
<dbReference type="InterPro" id="IPR036615">
    <property type="entry name" value="Mur_ligase_C_dom_sf"/>
</dbReference>
<dbReference type="InterPro" id="IPR004101">
    <property type="entry name" value="Mur_ligase_C"/>
</dbReference>
<dbReference type="GO" id="GO:0005524">
    <property type="term" value="F:ATP binding"/>
    <property type="evidence" value="ECO:0007669"/>
    <property type="project" value="UniProtKB-KW"/>
</dbReference>
<dbReference type="NCBIfam" id="TIGR01143">
    <property type="entry name" value="murF"/>
    <property type="match status" value="1"/>
</dbReference>
<keyword evidence="8" id="KW-0131">Cell cycle</keyword>